<organism evidence="3">
    <name type="scientific">Sesamum latifolium</name>
    <dbReference type="NCBI Taxonomy" id="2727402"/>
    <lineage>
        <taxon>Eukaryota</taxon>
        <taxon>Viridiplantae</taxon>
        <taxon>Streptophyta</taxon>
        <taxon>Embryophyta</taxon>
        <taxon>Tracheophyta</taxon>
        <taxon>Spermatophyta</taxon>
        <taxon>Magnoliopsida</taxon>
        <taxon>eudicotyledons</taxon>
        <taxon>Gunneridae</taxon>
        <taxon>Pentapetalae</taxon>
        <taxon>asterids</taxon>
        <taxon>lamiids</taxon>
        <taxon>Lamiales</taxon>
        <taxon>Pedaliaceae</taxon>
        <taxon>Sesamum</taxon>
    </lineage>
</organism>
<dbReference type="PANTHER" id="PTHR11206">
    <property type="entry name" value="MULTIDRUG RESISTANCE PROTEIN"/>
    <property type="match status" value="1"/>
</dbReference>
<protein>
    <submittedName>
        <fullName evidence="3">Protein DETOXIFICATION 35</fullName>
    </submittedName>
</protein>
<dbReference type="GO" id="GO:0015297">
    <property type="term" value="F:antiporter activity"/>
    <property type="evidence" value="ECO:0007669"/>
    <property type="project" value="InterPro"/>
</dbReference>
<dbReference type="InterPro" id="IPR002528">
    <property type="entry name" value="MATE_fam"/>
</dbReference>
<feature type="transmembrane region" description="Helical" evidence="2">
    <location>
        <begin position="75"/>
        <end position="94"/>
    </location>
</feature>
<sequence length="258" mass="27873">MEAPLLETSSGDVHLIGDNGDYLPVKGLKAWWRVFCIESAKLWRIGGPIAFQILCQYGTTSVTTVFVGHLGDIELSAFSIALSVVCTFSFGFMLGMGSALETLCGQAYGAGQVHMLGIYMQRSIIILLATCVLVSPLYIFATPILKLLGQQDEIADLAGTYTLLVLPQLCSLAVVFPTQKFLQAQSKVSVLAMDAAFALASQNFVFSFMCLAGEQGACLAFDITNWGMAIAQFVYVVGWCKDGWKGFSWAALARFGLL</sequence>
<proteinExistence type="inferred from homology"/>
<keyword evidence="2" id="KW-0812">Transmembrane</keyword>
<dbReference type="Pfam" id="PF01554">
    <property type="entry name" value="MatE"/>
    <property type="match status" value="1"/>
</dbReference>
<comment type="caution">
    <text evidence="3">The sequence shown here is derived from an EMBL/GenBank/DDBJ whole genome shotgun (WGS) entry which is preliminary data.</text>
</comment>
<gene>
    <name evidence="3" type="ORF">Slati_4102100</name>
</gene>
<evidence type="ECO:0000256" key="2">
    <source>
        <dbReference type="SAM" id="Phobius"/>
    </source>
</evidence>
<evidence type="ECO:0000313" key="3">
    <source>
        <dbReference type="EMBL" id="KAL0400722.1"/>
    </source>
</evidence>
<feature type="transmembrane region" description="Helical" evidence="2">
    <location>
        <begin position="157"/>
        <end position="176"/>
    </location>
</feature>
<feature type="transmembrane region" description="Helical" evidence="2">
    <location>
        <begin position="188"/>
        <end position="209"/>
    </location>
</feature>
<reference evidence="3" key="2">
    <citation type="journal article" date="2024" name="Plant">
        <title>Genomic evolution and insights into agronomic trait innovations of Sesamum species.</title>
        <authorList>
            <person name="Miao H."/>
            <person name="Wang L."/>
            <person name="Qu L."/>
            <person name="Liu H."/>
            <person name="Sun Y."/>
            <person name="Le M."/>
            <person name="Wang Q."/>
            <person name="Wei S."/>
            <person name="Zheng Y."/>
            <person name="Lin W."/>
            <person name="Duan Y."/>
            <person name="Cao H."/>
            <person name="Xiong S."/>
            <person name="Wang X."/>
            <person name="Wei L."/>
            <person name="Li C."/>
            <person name="Ma Q."/>
            <person name="Ju M."/>
            <person name="Zhao R."/>
            <person name="Li G."/>
            <person name="Mu C."/>
            <person name="Tian Q."/>
            <person name="Mei H."/>
            <person name="Zhang T."/>
            <person name="Gao T."/>
            <person name="Zhang H."/>
        </authorList>
    </citation>
    <scope>NUCLEOTIDE SEQUENCE</scope>
    <source>
        <strain evidence="3">KEN1</strain>
    </source>
</reference>
<feature type="transmembrane region" description="Helical" evidence="2">
    <location>
        <begin position="124"/>
        <end position="145"/>
    </location>
</feature>
<evidence type="ECO:0000256" key="1">
    <source>
        <dbReference type="ARBA" id="ARBA00010199"/>
    </source>
</evidence>
<keyword evidence="2" id="KW-0472">Membrane</keyword>
<reference evidence="3" key="1">
    <citation type="submission" date="2020-06" db="EMBL/GenBank/DDBJ databases">
        <authorList>
            <person name="Li T."/>
            <person name="Hu X."/>
            <person name="Zhang T."/>
            <person name="Song X."/>
            <person name="Zhang H."/>
            <person name="Dai N."/>
            <person name="Sheng W."/>
            <person name="Hou X."/>
            <person name="Wei L."/>
        </authorList>
    </citation>
    <scope>NUCLEOTIDE SEQUENCE</scope>
    <source>
        <strain evidence="3">KEN1</strain>
        <tissue evidence="3">Leaf</tissue>
    </source>
</reference>
<keyword evidence="2" id="KW-1133">Transmembrane helix</keyword>
<dbReference type="AlphaFoldDB" id="A0AAW2T894"/>
<dbReference type="EMBL" id="JACGWN010000015">
    <property type="protein sequence ID" value="KAL0400722.1"/>
    <property type="molecule type" value="Genomic_DNA"/>
</dbReference>
<accession>A0AAW2T894</accession>
<comment type="similarity">
    <text evidence="1">Belongs to the multi antimicrobial extrusion (MATE) (TC 2.A.66.1) family.</text>
</comment>
<dbReference type="GO" id="GO:0016020">
    <property type="term" value="C:membrane"/>
    <property type="evidence" value="ECO:0007669"/>
    <property type="project" value="InterPro"/>
</dbReference>
<dbReference type="GO" id="GO:0042910">
    <property type="term" value="F:xenobiotic transmembrane transporter activity"/>
    <property type="evidence" value="ECO:0007669"/>
    <property type="project" value="InterPro"/>
</dbReference>
<name>A0AAW2T894_9LAMI</name>